<comment type="cofactor">
    <cofactor evidence="1">
        <name>FMN</name>
        <dbReference type="ChEBI" id="CHEBI:58210"/>
    </cofactor>
</comment>
<gene>
    <name evidence="8" type="ORF">IAC94_00710</name>
</gene>
<dbReference type="GO" id="GO:0006207">
    <property type="term" value="P:'de novo' pyrimidine nucleobase biosynthetic process"/>
    <property type="evidence" value="ECO:0007669"/>
    <property type="project" value="TreeGrafter"/>
</dbReference>
<sequence>MATTDVKYLGLDLKSPIIVSSCSLTADVDKVKEMESCGAGAVVMKSLFEEQIRGEVEFMASAGHSYPEMDDYLHAYIRSNSIAQYTEKVRALKDAVSIPVIASINCYSPGEWVEYARQIEAAGADALEINLYDLALDPRTSPAAIEDGYVSVVRSIVSELKIPVAVKIGPHFSSIVNFVDRIASAGAKGVVIFNRFFTPDIDLEKFCLVPAAPLSHEGEYAEILRWTAILASAVKIDIATTTGVHSAESALKMILAGADAVQVCSVIYKHGPAVIKEFNGKIAAFLEKNNVESLSQIRGRLSYSSIPDPAMYERVQFMKTFGSLAL</sequence>
<dbReference type="InterPro" id="IPR005720">
    <property type="entry name" value="Dihydroorotate_DH_cat"/>
</dbReference>
<keyword evidence="4" id="KW-0288">FMN</keyword>
<comment type="caution">
    <text evidence="8">The sequence shown here is derived from an EMBL/GenBank/DDBJ whole genome shotgun (WGS) entry which is preliminary data.</text>
</comment>
<protein>
    <submittedName>
        <fullName evidence="8">Dihydroorotate dehydrogenase-like protein</fullName>
    </submittedName>
</protein>
<accession>A0A9D1J5U9</accession>
<evidence type="ECO:0000256" key="3">
    <source>
        <dbReference type="ARBA" id="ARBA00022630"/>
    </source>
</evidence>
<dbReference type="EMBL" id="DVHI01000014">
    <property type="protein sequence ID" value="HIR62032.1"/>
    <property type="molecule type" value="Genomic_DNA"/>
</dbReference>
<evidence type="ECO:0000256" key="6">
    <source>
        <dbReference type="ARBA" id="ARBA00023002"/>
    </source>
</evidence>
<dbReference type="AlphaFoldDB" id="A0A9D1J5U9"/>
<keyword evidence="6" id="KW-0560">Oxidoreductase</keyword>
<reference evidence="8" key="2">
    <citation type="journal article" date="2021" name="PeerJ">
        <title>Extensive microbial diversity within the chicken gut microbiome revealed by metagenomics and culture.</title>
        <authorList>
            <person name="Gilroy R."/>
            <person name="Ravi A."/>
            <person name="Getino M."/>
            <person name="Pursley I."/>
            <person name="Horton D.L."/>
            <person name="Alikhan N.F."/>
            <person name="Baker D."/>
            <person name="Gharbi K."/>
            <person name="Hall N."/>
            <person name="Watson M."/>
            <person name="Adriaenssens E.M."/>
            <person name="Foster-Nyarko E."/>
            <person name="Jarju S."/>
            <person name="Secka A."/>
            <person name="Antonio M."/>
            <person name="Oren A."/>
            <person name="Chaudhuri R.R."/>
            <person name="La Ragione R."/>
            <person name="Hildebrand F."/>
            <person name="Pallen M.J."/>
        </authorList>
    </citation>
    <scope>NUCLEOTIDE SEQUENCE</scope>
    <source>
        <strain evidence="8">ChiHjej13B12-12457</strain>
    </source>
</reference>
<dbReference type="InterPro" id="IPR050074">
    <property type="entry name" value="DHO_dehydrogenase"/>
</dbReference>
<dbReference type="SUPFAM" id="SSF51395">
    <property type="entry name" value="FMN-linked oxidoreductases"/>
    <property type="match status" value="1"/>
</dbReference>
<dbReference type="GO" id="GO:0004152">
    <property type="term" value="F:dihydroorotate dehydrogenase activity"/>
    <property type="evidence" value="ECO:0007669"/>
    <property type="project" value="InterPro"/>
</dbReference>
<feature type="domain" description="Dihydroorotate dehydrogenase catalytic" evidence="7">
    <location>
        <begin position="6"/>
        <end position="286"/>
    </location>
</feature>
<evidence type="ECO:0000256" key="5">
    <source>
        <dbReference type="ARBA" id="ARBA00022975"/>
    </source>
</evidence>
<dbReference type="Pfam" id="PF01180">
    <property type="entry name" value="DHO_dh"/>
    <property type="match status" value="1"/>
</dbReference>
<dbReference type="NCBIfam" id="NF005741">
    <property type="entry name" value="PRK07565.1"/>
    <property type="match status" value="1"/>
</dbReference>
<evidence type="ECO:0000313" key="9">
    <source>
        <dbReference type="Proteomes" id="UP000886744"/>
    </source>
</evidence>
<evidence type="ECO:0000259" key="7">
    <source>
        <dbReference type="Pfam" id="PF01180"/>
    </source>
</evidence>
<organism evidence="8 9">
    <name type="scientific">Candidatus Coprenecus avistercoris</name>
    <dbReference type="NCBI Taxonomy" id="2840730"/>
    <lineage>
        <taxon>Bacteria</taxon>
        <taxon>Pseudomonadati</taxon>
        <taxon>Bacteroidota</taxon>
        <taxon>Bacteroidia</taxon>
        <taxon>Bacteroidales</taxon>
        <taxon>Rikenellaceae</taxon>
        <taxon>Rikenellaceae incertae sedis</taxon>
        <taxon>Candidatus Coprenecus</taxon>
    </lineage>
</organism>
<evidence type="ECO:0000256" key="1">
    <source>
        <dbReference type="ARBA" id="ARBA00001917"/>
    </source>
</evidence>
<dbReference type="PIRSF" id="PIRSF000164">
    <property type="entry name" value="DHO_oxidase"/>
    <property type="match status" value="1"/>
</dbReference>
<dbReference type="InterPro" id="IPR013785">
    <property type="entry name" value="Aldolase_TIM"/>
</dbReference>
<dbReference type="PANTHER" id="PTHR48109">
    <property type="entry name" value="DIHYDROOROTATE DEHYDROGENASE (QUINONE), MITOCHONDRIAL-RELATED"/>
    <property type="match status" value="1"/>
</dbReference>
<dbReference type="Gene3D" id="3.20.20.70">
    <property type="entry name" value="Aldolase class I"/>
    <property type="match status" value="1"/>
</dbReference>
<keyword evidence="5" id="KW-0665">Pyrimidine biosynthesis</keyword>
<dbReference type="InterPro" id="IPR012135">
    <property type="entry name" value="Dihydroorotate_DH_1_2"/>
</dbReference>
<dbReference type="GO" id="GO:0006222">
    <property type="term" value="P:UMP biosynthetic process"/>
    <property type="evidence" value="ECO:0007669"/>
    <property type="project" value="InterPro"/>
</dbReference>
<dbReference type="Proteomes" id="UP000886744">
    <property type="component" value="Unassembled WGS sequence"/>
</dbReference>
<dbReference type="GO" id="GO:0005737">
    <property type="term" value="C:cytoplasm"/>
    <property type="evidence" value="ECO:0007669"/>
    <property type="project" value="InterPro"/>
</dbReference>
<evidence type="ECO:0000256" key="4">
    <source>
        <dbReference type="ARBA" id="ARBA00022643"/>
    </source>
</evidence>
<comment type="pathway">
    <text evidence="2">Pyrimidine metabolism; UMP biosynthesis via de novo pathway.</text>
</comment>
<evidence type="ECO:0000256" key="2">
    <source>
        <dbReference type="ARBA" id="ARBA00004725"/>
    </source>
</evidence>
<name>A0A9D1J5U9_9BACT</name>
<evidence type="ECO:0000313" key="8">
    <source>
        <dbReference type="EMBL" id="HIR62032.1"/>
    </source>
</evidence>
<keyword evidence="3" id="KW-0285">Flavoprotein</keyword>
<reference evidence="8" key="1">
    <citation type="submission" date="2020-10" db="EMBL/GenBank/DDBJ databases">
        <authorList>
            <person name="Gilroy R."/>
        </authorList>
    </citation>
    <scope>NUCLEOTIDE SEQUENCE</scope>
    <source>
        <strain evidence="8">ChiHjej13B12-12457</strain>
    </source>
</reference>
<proteinExistence type="predicted"/>
<dbReference type="PANTHER" id="PTHR48109:SF3">
    <property type="entry name" value="SLL0744 PROTEIN"/>
    <property type="match status" value="1"/>
</dbReference>